<organism evidence="2 3">
    <name type="scientific">Halococcus saccharolyticus DSM 5350</name>
    <dbReference type="NCBI Taxonomy" id="1227455"/>
    <lineage>
        <taxon>Archaea</taxon>
        <taxon>Methanobacteriati</taxon>
        <taxon>Methanobacteriota</taxon>
        <taxon>Stenosarchaea group</taxon>
        <taxon>Halobacteria</taxon>
        <taxon>Halobacteriales</taxon>
        <taxon>Halococcaceae</taxon>
        <taxon>Halococcus</taxon>
    </lineage>
</organism>
<feature type="region of interest" description="Disordered" evidence="1">
    <location>
        <begin position="301"/>
        <end position="364"/>
    </location>
</feature>
<feature type="region of interest" description="Disordered" evidence="1">
    <location>
        <begin position="11"/>
        <end position="61"/>
    </location>
</feature>
<dbReference type="EMBL" id="AOMD01000029">
    <property type="protein sequence ID" value="EMA43530.1"/>
    <property type="molecule type" value="Genomic_DNA"/>
</dbReference>
<dbReference type="PATRIC" id="fig|1227455.4.peg.2708"/>
<name>M0MGK9_9EURY</name>
<dbReference type="InParanoid" id="M0MGK9"/>
<sequence>MLAALGVAGCLGGGGSSDNSTNDSENGSGVESSPTTLTSSEPTATDGPGETGTANGTTTTAIPSVFGSEVEFSGSEMSIPLNTDVTLDAVQLNAPNGDVFATFEPHQYEGSATFTLIEQTSDQLGYKLYPFGTYTAKAVQEDRVVDSHSYDLRPAFSVTGIESQQGLVAITVENIGSAPAPITAARIYRLNQSPGPQEFGGGFVDQDAIVPPEESITVETGLMGFNDVYSIGNNSSVSDYENQYCTGEARPITVSYRVFGEIRETTGSLVFGGGPTEGPNQTIACEEYTINAGANVSANGTNTTGNLSGNLTNETGNLTGANRSTMNNTSNRSNGTGSNLTAENGTSENASMSANQSNSSDYRD</sequence>
<comment type="caution">
    <text evidence="2">The sequence shown here is derived from an EMBL/GenBank/DDBJ whole genome shotgun (WGS) entry which is preliminary data.</text>
</comment>
<reference evidence="2 3" key="1">
    <citation type="journal article" date="2014" name="PLoS Genet.">
        <title>Phylogenetically driven sequencing of extremely halophilic archaea reveals strategies for static and dynamic osmo-response.</title>
        <authorList>
            <person name="Becker E.A."/>
            <person name="Seitzer P.M."/>
            <person name="Tritt A."/>
            <person name="Larsen D."/>
            <person name="Krusor M."/>
            <person name="Yao A.I."/>
            <person name="Wu D."/>
            <person name="Madern D."/>
            <person name="Eisen J.A."/>
            <person name="Darling A.E."/>
            <person name="Facciotti M.T."/>
        </authorList>
    </citation>
    <scope>NUCLEOTIDE SEQUENCE [LARGE SCALE GENOMIC DNA]</scope>
    <source>
        <strain evidence="2 3">DSM 5350</strain>
    </source>
</reference>
<keyword evidence="3" id="KW-1185">Reference proteome</keyword>
<dbReference type="AlphaFoldDB" id="M0MGK9"/>
<proteinExistence type="predicted"/>
<protein>
    <submittedName>
        <fullName evidence="2">Uncharacterized protein</fullName>
    </submittedName>
</protein>
<accession>M0MGK9</accession>
<evidence type="ECO:0000313" key="2">
    <source>
        <dbReference type="EMBL" id="EMA43530.1"/>
    </source>
</evidence>
<dbReference type="Proteomes" id="UP000011669">
    <property type="component" value="Unassembled WGS sequence"/>
</dbReference>
<gene>
    <name evidence="2" type="ORF">C449_13252</name>
</gene>
<evidence type="ECO:0000313" key="3">
    <source>
        <dbReference type="Proteomes" id="UP000011669"/>
    </source>
</evidence>
<evidence type="ECO:0000256" key="1">
    <source>
        <dbReference type="SAM" id="MobiDB-lite"/>
    </source>
</evidence>
<feature type="compositionally biased region" description="Low complexity" evidence="1">
    <location>
        <begin position="17"/>
        <end position="60"/>
    </location>
</feature>